<keyword evidence="1" id="KW-0732">Signal</keyword>
<protein>
    <recommendedName>
        <fullName evidence="4">RxLR effector protein</fullName>
    </recommendedName>
</protein>
<comment type="caution">
    <text evidence="2">The sequence shown here is derived from an EMBL/GenBank/DDBJ whole genome shotgun (WGS) entry which is preliminary data.</text>
</comment>
<feature type="chain" id="PRO_5026079095" description="RxLR effector protein" evidence="1">
    <location>
        <begin position="17"/>
        <end position="63"/>
    </location>
</feature>
<gene>
    <name evidence="2" type="ORF">PF004_g21262</name>
</gene>
<name>A0A6G0N4G1_9STRA</name>
<reference evidence="2 3" key="1">
    <citation type="submission" date="2018-09" db="EMBL/GenBank/DDBJ databases">
        <title>Genomic investigation of the strawberry pathogen Phytophthora fragariae indicates pathogenicity is determined by transcriptional variation in three key races.</title>
        <authorList>
            <person name="Adams T.M."/>
            <person name="Armitage A.D."/>
            <person name="Sobczyk M.K."/>
            <person name="Bates H.J."/>
            <person name="Dunwell J.M."/>
            <person name="Nellist C.F."/>
            <person name="Harrison R.J."/>
        </authorList>
    </citation>
    <scope>NUCLEOTIDE SEQUENCE [LARGE SCALE GENOMIC DNA]</scope>
    <source>
        <strain evidence="2 3">BC-23</strain>
    </source>
</reference>
<sequence>MASLVLLLLFSPSLEPFPRATRRTLRRLSVAPPPSTWLDCRSLVESGGPGLGWAGSAAAEEGE</sequence>
<evidence type="ECO:0008006" key="4">
    <source>
        <dbReference type="Google" id="ProtNLM"/>
    </source>
</evidence>
<dbReference type="EMBL" id="QXGC01001988">
    <property type="protein sequence ID" value="KAE9192596.1"/>
    <property type="molecule type" value="Genomic_DNA"/>
</dbReference>
<evidence type="ECO:0000256" key="1">
    <source>
        <dbReference type="SAM" id="SignalP"/>
    </source>
</evidence>
<evidence type="ECO:0000313" key="2">
    <source>
        <dbReference type="EMBL" id="KAE9192596.1"/>
    </source>
</evidence>
<accession>A0A6G0N4G1</accession>
<organism evidence="2 3">
    <name type="scientific">Phytophthora fragariae</name>
    <dbReference type="NCBI Taxonomy" id="53985"/>
    <lineage>
        <taxon>Eukaryota</taxon>
        <taxon>Sar</taxon>
        <taxon>Stramenopiles</taxon>
        <taxon>Oomycota</taxon>
        <taxon>Peronosporomycetes</taxon>
        <taxon>Peronosporales</taxon>
        <taxon>Peronosporaceae</taxon>
        <taxon>Phytophthora</taxon>
    </lineage>
</organism>
<feature type="signal peptide" evidence="1">
    <location>
        <begin position="1"/>
        <end position="16"/>
    </location>
</feature>
<evidence type="ECO:0000313" key="3">
    <source>
        <dbReference type="Proteomes" id="UP000476176"/>
    </source>
</evidence>
<dbReference type="AlphaFoldDB" id="A0A6G0N4G1"/>
<proteinExistence type="predicted"/>
<dbReference type="Proteomes" id="UP000476176">
    <property type="component" value="Unassembled WGS sequence"/>
</dbReference>